<evidence type="ECO:0000256" key="4">
    <source>
        <dbReference type="ARBA" id="ARBA00022833"/>
    </source>
</evidence>
<evidence type="ECO:0000259" key="13">
    <source>
        <dbReference type="Pfam" id="PF00107"/>
    </source>
</evidence>
<dbReference type="SUPFAM" id="SSF51735">
    <property type="entry name" value="NAD(P)-binding Rossmann-fold domains"/>
    <property type="match status" value="1"/>
</dbReference>
<dbReference type="EMBL" id="AP028213">
    <property type="protein sequence ID" value="BEI89397.1"/>
    <property type="molecule type" value="Genomic_DNA"/>
</dbReference>
<dbReference type="Proteomes" id="UP001233271">
    <property type="component" value="Chromosome 2"/>
</dbReference>
<dbReference type="GO" id="GO:0046294">
    <property type="term" value="P:formaldehyde catabolic process"/>
    <property type="evidence" value="ECO:0007669"/>
    <property type="project" value="InterPro"/>
</dbReference>
<evidence type="ECO:0000256" key="6">
    <source>
        <dbReference type="ARBA" id="ARBA00023027"/>
    </source>
</evidence>
<protein>
    <recommendedName>
        <fullName evidence="12">S-(hydroxymethyl)glutathione dehydrogenase</fullName>
        <ecNumber evidence="12">1.1.1.284</ecNumber>
    </recommendedName>
</protein>
<proteinExistence type="inferred from homology"/>
<dbReference type="FunFam" id="3.90.180.10:FF:000001">
    <property type="entry name" value="S-(hydroxymethyl)glutathione dehydrogenase"/>
    <property type="match status" value="1"/>
</dbReference>
<evidence type="ECO:0000256" key="7">
    <source>
        <dbReference type="ARBA" id="ARBA00047793"/>
    </source>
</evidence>
<evidence type="ECO:0000259" key="14">
    <source>
        <dbReference type="Pfam" id="PF08240"/>
    </source>
</evidence>
<dbReference type="PANTHER" id="PTHR43880">
    <property type="entry name" value="ALCOHOL DEHYDROGENASE"/>
    <property type="match status" value="1"/>
</dbReference>
<dbReference type="InterPro" id="IPR013149">
    <property type="entry name" value="ADH-like_C"/>
</dbReference>
<dbReference type="Gene3D" id="3.40.50.720">
    <property type="entry name" value="NAD(P)-binding Rossmann-like Domain"/>
    <property type="match status" value="1"/>
</dbReference>
<evidence type="ECO:0000313" key="16">
    <source>
        <dbReference type="Proteomes" id="UP001233271"/>
    </source>
</evidence>
<comment type="similarity">
    <text evidence="2 12">Belongs to the zinc-containing alcohol dehydrogenase family. Class-III subfamily.</text>
</comment>
<dbReference type="GO" id="GO:0008270">
    <property type="term" value="F:zinc ion binding"/>
    <property type="evidence" value="ECO:0007669"/>
    <property type="project" value="InterPro"/>
</dbReference>
<reference evidence="15" key="1">
    <citation type="journal article" date="2023" name="BMC Genomics">
        <title>Chromosome-level genome assemblies of Cutaneotrichosporon spp. (Trichosporonales, Basidiomycota) reveal imbalanced evolution between nucleotide sequences and chromosome synteny.</title>
        <authorList>
            <person name="Kobayashi Y."/>
            <person name="Kayamori A."/>
            <person name="Aoki K."/>
            <person name="Shiwa Y."/>
            <person name="Matsutani M."/>
            <person name="Fujita N."/>
            <person name="Sugita T."/>
            <person name="Iwasaki W."/>
            <person name="Tanaka N."/>
            <person name="Takashima M."/>
        </authorList>
    </citation>
    <scope>NUCLEOTIDE SEQUENCE</scope>
    <source>
        <strain evidence="15">HIS019</strain>
    </source>
</reference>
<evidence type="ECO:0000256" key="10">
    <source>
        <dbReference type="ARBA" id="ARBA00049164"/>
    </source>
</evidence>
<dbReference type="KEGG" id="ccac:CcaHIS019_0207590"/>
<dbReference type="PANTHER" id="PTHR43880:SF12">
    <property type="entry name" value="ALCOHOL DEHYDROGENASE CLASS-3"/>
    <property type="match status" value="1"/>
</dbReference>
<dbReference type="GO" id="GO:0051903">
    <property type="term" value="F:S-(hydroxymethyl)glutathione dehydrogenase [NAD(P)+] activity"/>
    <property type="evidence" value="ECO:0007669"/>
    <property type="project" value="UniProtKB-EC"/>
</dbReference>
<dbReference type="AlphaFoldDB" id="A0AA48I4X1"/>
<accession>A0AA48I4X1</accession>
<keyword evidence="4 12" id="KW-0862">Zinc</keyword>
<dbReference type="SUPFAM" id="SSF50129">
    <property type="entry name" value="GroES-like"/>
    <property type="match status" value="2"/>
</dbReference>
<dbReference type="GO" id="GO:0005829">
    <property type="term" value="C:cytosol"/>
    <property type="evidence" value="ECO:0007669"/>
    <property type="project" value="TreeGrafter"/>
</dbReference>
<dbReference type="CDD" id="cd08300">
    <property type="entry name" value="alcohol_DH_class_III"/>
    <property type="match status" value="1"/>
</dbReference>
<comment type="catalytic activity">
    <reaction evidence="10">
        <text>a secondary alcohol + NAD(+) = a ketone + NADH + H(+)</text>
        <dbReference type="Rhea" id="RHEA:10740"/>
        <dbReference type="ChEBI" id="CHEBI:15378"/>
        <dbReference type="ChEBI" id="CHEBI:17087"/>
        <dbReference type="ChEBI" id="CHEBI:35681"/>
        <dbReference type="ChEBI" id="CHEBI:57540"/>
        <dbReference type="ChEBI" id="CHEBI:57945"/>
        <dbReference type="EC" id="1.1.1.1"/>
    </reaction>
</comment>
<keyword evidence="16" id="KW-1185">Reference proteome</keyword>
<keyword evidence="3 12" id="KW-0479">Metal-binding</keyword>
<comment type="catalytic activity">
    <reaction evidence="9 12">
        <text>S-(hydroxymethyl)glutathione + NAD(+) = S-formylglutathione + NADH + H(+)</text>
        <dbReference type="Rhea" id="RHEA:19985"/>
        <dbReference type="ChEBI" id="CHEBI:15378"/>
        <dbReference type="ChEBI" id="CHEBI:57540"/>
        <dbReference type="ChEBI" id="CHEBI:57688"/>
        <dbReference type="ChEBI" id="CHEBI:57945"/>
        <dbReference type="ChEBI" id="CHEBI:58758"/>
        <dbReference type="EC" id="1.1.1.284"/>
    </reaction>
</comment>
<evidence type="ECO:0000256" key="3">
    <source>
        <dbReference type="ARBA" id="ARBA00022723"/>
    </source>
</evidence>
<sequence length="383" mass="40592">MASTEGKTITCKAAVAWEAGKPLSIETVEVAPPRAGEVRIKILYTGICHTDDYTLSGNDPEGVFPVILGHEGGGVVESVGEGVDNVKVGDHVVPLYTAECRECKMCKSGKTNLCGAVRATQGQGVMPDGTKRFTCKGQELYHFMGCSTFSQYTVVSKYSVVAIDPKASLEKACLLGCGITTGYGAATKSPGIEGSTVAVFGVGCVGLSVIQGARAKGCTKIIAIDINDKKREWAKKFGATDFVNPTDLKGQTVVEKLVEMTDGGLDFTFDCTGNVNVMRQALECCHKGWGVCNIIGVAPAGAEIATRPFQLVTGRVWKGSAFGGVKGRTELPGLVADYQNGKLWVDQFVTHHQPLDKINAGFDDMHAGDCIRCVVDMGFGETQ</sequence>
<evidence type="ECO:0000256" key="5">
    <source>
        <dbReference type="ARBA" id="ARBA00023002"/>
    </source>
</evidence>
<feature type="domain" description="Alcohol dehydrogenase-like N-terminal" evidence="14">
    <location>
        <begin position="35"/>
        <end position="163"/>
    </location>
</feature>
<dbReference type="Gene3D" id="3.90.180.10">
    <property type="entry name" value="Medium-chain alcohol dehydrogenases, catalytic domain"/>
    <property type="match status" value="1"/>
</dbReference>
<comment type="catalytic activity">
    <reaction evidence="7">
        <text>S-(hydroxymethyl)glutathione + NADP(+) = S-formylglutathione + NADPH + H(+)</text>
        <dbReference type="Rhea" id="RHEA:19981"/>
        <dbReference type="ChEBI" id="CHEBI:15378"/>
        <dbReference type="ChEBI" id="CHEBI:57688"/>
        <dbReference type="ChEBI" id="CHEBI:57783"/>
        <dbReference type="ChEBI" id="CHEBI:58349"/>
        <dbReference type="ChEBI" id="CHEBI:58758"/>
        <dbReference type="EC" id="1.1.1.284"/>
    </reaction>
</comment>
<keyword evidence="6 12" id="KW-0520">NAD</keyword>
<evidence type="ECO:0000256" key="2">
    <source>
        <dbReference type="ARBA" id="ARBA00010902"/>
    </source>
</evidence>
<dbReference type="InterPro" id="IPR002328">
    <property type="entry name" value="ADH_Zn_CS"/>
</dbReference>
<evidence type="ECO:0000313" key="15">
    <source>
        <dbReference type="EMBL" id="BEI89397.1"/>
    </source>
</evidence>
<dbReference type="PROSITE" id="PS00059">
    <property type="entry name" value="ADH_ZINC"/>
    <property type="match status" value="1"/>
</dbReference>
<evidence type="ECO:0000256" key="9">
    <source>
        <dbReference type="ARBA" id="ARBA00048110"/>
    </source>
</evidence>
<keyword evidence="5 12" id="KW-0560">Oxidoreductase</keyword>
<dbReference type="NCBIfam" id="TIGR02818">
    <property type="entry name" value="adh_III_F_hyde"/>
    <property type="match status" value="1"/>
</dbReference>
<dbReference type="FunFam" id="3.40.50.720:FF:000003">
    <property type="entry name" value="S-(hydroxymethyl)glutathione dehydrogenase"/>
    <property type="match status" value="1"/>
</dbReference>
<dbReference type="GeneID" id="85493268"/>
<comment type="cofactor">
    <cofactor evidence="1 12">
        <name>Zn(2+)</name>
        <dbReference type="ChEBI" id="CHEBI:29105"/>
    </cofactor>
</comment>
<feature type="domain" description="Alcohol dehydrogenase-like C-terminal" evidence="13">
    <location>
        <begin position="205"/>
        <end position="334"/>
    </location>
</feature>
<evidence type="ECO:0000256" key="12">
    <source>
        <dbReference type="RuleBase" id="RU362016"/>
    </source>
</evidence>
<gene>
    <name evidence="15" type="ORF">CcaverHIS019_0207590</name>
</gene>
<evidence type="ECO:0000256" key="8">
    <source>
        <dbReference type="ARBA" id="ARBA00047901"/>
    </source>
</evidence>
<dbReference type="Pfam" id="PF08240">
    <property type="entry name" value="ADH_N"/>
    <property type="match status" value="1"/>
</dbReference>
<comment type="catalytic activity">
    <reaction evidence="11">
        <text>a primary alcohol + NAD(+) = an aldehyde + NADH + H(+)</text>
        <dbReference type="Rhea" id="RHEA:10736"/>
        <dbReference type="ChEBI" id="CHEBI:15378"/>
        <dbReference type="ChEBI" id="CHEBI:15734"/>
        <dbReference type="ChEBI" id="CHEBI:17478"/>
        <dbReference type="ChEBI" id="CHEBI:57540"/>
        <dbReference type="ChEBI" id="CHEBI:57945"/>
        <dbReference type="EC" id="1.1.1.1"/>
    </reaction>
</comment>
<dbReference type="EC" id="1.1.1.284" evidence="12"/>
<dbReference type="InterPro" id="IPR011032">
    <property type="entry name" value="GroES-like_sf"/>
</dbReference>
<name>A0AA48I4X1_9TREE</name>
<dbReference type="InterPro" id="IPR013154">
    <property type="entry name" value="ADH-like_N"/>
</dbReference>
<organism evidence="15 16">
    <name type="scientific">Cutaneotrichosporon cavernicola</name>
    <dbReference type="NCBI Taxonomy" id="279322"/>
    <lineage>
        <taxon>Eukaryota</taxon>
        <taxon>Fungi</taxon>
        <taxon>Dikarya</taxon>
        <taxon>Basidiomycota</taxon>
        <taxon>Agaricomycotina</taxon>
        <taxon>Tremellomycetes</taxon>
        <taxon>Trichosporonales</taxon>
        <taxon>Trichosporonaceae</taxon>
        <taxon>Cutaneotrichosporon</taxon>
    </lineage>
</organism>
<evidence type="ECO:0000256" key="1">
    <source>
        <dbReference type="ARBA" id="ARBA00001947"/>
    </source>
</evidence>
<evidence type="ECO:0000256" key="11">
    <source>
        <dbReference type="ARBA" id="ARBA00049243"/>
    </source>
</evidence>
<dbReference type="InterPro" id="IPR014183">
    <property type="entry name" value="ADH_3"/>
</dbReference>
<dbReference type="GO" id="GO:0004022">
    <property type="term" value="F:alcohol dehydrogenase (NAD+) activity"/>
    <property type="evidence" value="ECO:0007669"/>
    <property type="project" value="UniProtKB-EC"/>
</dbReference>
<dbReference type="RefSeq" id="XP_060454663.1">
    <property type="nucleotide sequence ID" value="XM_060597807.1"/>
</dbReference>
<comment type="catalytic activity">
    <reaction evidence="8">
        <text>S-nitrosoglutathione + NADH + H(+) = S-(hydroxysulfenamide)glutathione + NAD(+)</text>
        <dbReference type="Rhea" id="RHEA:78371"/>
        <dbReference type="ChEBI" id="CHEBI:15378"/>
        <dbReference type="ChEBI" id="CHEBI:57540"/>
        <dbReference type="ChEBI" id="CHEBI:57945"/>
        <dbReference type="ChEBI" id="CHEBI:145544"/>
        <dbReference type="ChEBI" id="CHEBI:229723"/>
    </reaction>
</comment>
<dbReference type="Pfam" id="PF00107">
    <property type="entry name" value="ADH_zinc_N"/>
    <property type="match status" value="1"/>
</dbReference>
<dbReference type="InterPro" id="IPR036291">
    <property type="entry name" value="NAD(P)-bd_dom_sf"/>
</dbReference>